<keyword evidence="2" id="KW-1185">Reference proteome</keyword>
<protein>
    <submittedName>
        <fullName evidence="1">Uncharacterized protein</fullName>
    </submittedName>
</protein>
<organism evidence="1 2">
    <name type="scientific">Rhipicephalus sanguineus</name>
    <name type="common">Brown dog tick</name>
    <name type="synonym">Ixodes sanguineus</name>
    <dbReference type="NCBI Taxonomy" id="34632"/>
    <lineage>
        <taxon>Eukaryota</taxon>
        <taxon>Metazoa</taxon>
        <taxon>Ecdysozoa</taxon>
        <taxon>Arthropoda</taxon>
        <taxon>Chelicerata</taxon>
        <taxon>Arachnida</taxon>
        <taxon>Acari</taxon>
        <taxon>Parasitiformes</taxon>
        <taxon>Ixodida</taxon>
        <taxon>Ixodoidea</taxon>
        <taxon>Ixodidae</taxon>
        <taxon>Rhipicephalinae</taxon>
        <taxon>Rhipicephalus</taxon>
        <taxon>Rhipicephalus</taxon>
    </lineage>
</organism>
<reference evidence="1" key="1">
    <citation type="journal article" date="2020" name="Cell">
        <title>Large-Scale Comparative Analyses of Tick Genomes Elucidate Their Genetic Diversity and Vector Capacities.</title>
        <authorList>
            <consortium name="Tick Genome and Microbiome Consortium (TIGMIC)"/>
            <person name="Jia N."/>
            <person name="Wang J."/>
            <person name="Shi W."/>
            <person name="Du L."/>
            <person name="Sun Y."/>
            <person name="Zhan W."/>
            <person name="Jiang J.F."/>
            <person name="Wang Q."/>
            <person name="Zhang B."/>
            <person name="Ji P."/>
            <person name="Bell-Sakyi L."/>
            <person name="Cui X.M."/>
            <person name="Yuan T.T."/>
            <person name="Jiang B.G."/>
            <person name="Yang W.F."/>
            <person name="Lam T.T."/>
            <person name="Chang Q.C."/>
            <person name="Ding S.J."/>
            <person name="Wang X.J."/>
            <person name="Zhu J.G."/>
            <person name="Ruan X.D."/>
            <person name="Zhao L."/>
            <person name="Wei J.T."/>
            <person name="Ye R.Z."/>
            <person name="Que T.C."/>
            <person name="Du C.H."/>
            <person name="Zhou Y.H."/>
            <person name="Cheng J.X."/>
            <person name="Dai P.F."/>
            <person name="Guo W.B."/>
            <person name="Han X.H."/>
            <person name="Huang E.J."/>
            <person name="Li L.F."/>
            <person name="Wei W."/>
            <person name="Gao Y.C."/>
            <person name="Liu J.Z."/>
            <person name="Shao H.Z."/>
            <person name="Wang X."/>
            <person name="Wang C.C."/>
            <person name="Yang T.C."/>
            <person name="Huo Q.B."/>
            <person name="Li W."/>
            <person name="Chen H.Y."/>
            <person name="Chen S.E."/>
            <person name="Zhou L.G."/>
            <person name="Ni X.B."/>
            <person name="Tian J.H."/>
            <person name="Sheng Y."/>
            <person name="Liu T."/>
            <person name="Pan Y.S."/>
            <person name="Xia L.Y."/>
            <person name="Li J."/>
            <person name="Zhao F."/>
            <person name="Cao W.C."/>
        </authorList>
    </citation>
    <scope>NUCLEOTIDE SEQUENCE</scope>
    <source>
        <strain evidence="1">Rsan-2018</strain>
    </source>
</reference>
<dbReference type="Proteomes" id="UP000821837">
    <property type="component" value="Chromosome 8"/>
</dbReference>
<dbReference type="AlphaFoldDB" id="A0A9D4PGT3"/>
<proteinExistence type="predicted"/>
<gene>
    <name evidence="1" type="ORF">HPB52_012713</name>
</gene>
<evidence type="ECO:0000313" key="1">
    <source>
        <dbReference type="EMBL" id="KAH7939454.1"/>
    </source>
</evidence>
<reference evidence="1" key="2">
    <citation type="submission" date="2021-09" db="EMBL/GenBank/DDBJ databases">
        <authorList>
            <person name="Jia N."/>
            <person name="Wang J."/>
            <person name="Shi W."/>
            <person name="Du L."/>
            <person name="Sun Y."/>
            <person name="Zhan W."/>
            <person name="Jiang J."/>
            <person name="Wang Q."/>
            <person name="Zhang B."/>
            <person name="Ji P."/>
            <person name="Sakyi L.B."/>
            <person name="Cui X."/>
            <person name="Yuan T."/>
            <person name="Jiang B."/>
            <person name="Yang W."/>
            <person name="Lam T.T.-Y."/>
            <person name="Chang Q."/>
            <person name="Ding S."/>
            <person name="Wang X."/>
            <person name="Zhu J."/>
            <person name="Ruan X."/>
            <person name="Zhao L."/>
            <person name="Wei J."/>
            <person name="Que T."/>
            <person name="Du C."/>
            <person name="Cheng J."/>
            <person name="Dai P."/>
            <person name="Han X."/>
            <person name="Huang E."/>
            <person name="Gao Y."/>
            <person name="Liu J."/>
            <person name="Shao H."/>
            <person name="Ye R."/>
            <person name="Li L."/>
            <person name="Wei W."/>
            <person name="Wang X."/>
            <person name="Wang C."/>
            <person name="Huo Q."/>
            <person name="Li W."/>
            <person name="Guo W."/>
            <person name="Chen H."/>
            <person name="Chen S."/>
            <person name="Zhou L."/>
            <person name="Zhou L."/>
            <person name="Ni X."/>
            <person name="Tian J."/>
            <person name="Zhou Y."/>
            <person name="Sheng Y."/>
            <person name="Liu T."/>
            <person name="Pan Y."/>
            <person name="Xia L."/>
            <person name="Li J."/>
            <person name="Zhao F."/>
            <person name="Cao W."/>
        </authorList>
    </citation>
    <scope>NUCLEOTIDE SEQUENCE</scope>
    <source>
        <strain evidence="1">Rsan-2018</strain>
        <tissue evidence="1">Larvae</tissue>
    </source>
</reference>
<dbReference type="EMBL" id="JABSTV010001254">
    <property type="protein sequence ID" value="KAH7939454.1"/>
    <property type="molecule type" value="Genomic_DNA"/>
</dbReference>
<accession>A0A9D4PGT3</accession>
<comment type="caution">
    <text evidence="1">The sequence shown here is derived from an EMBL/GenBank/DDBJ whole genome shotgun (WGS) entry which is preliminary data.</text>
</comment>
<evidence type="ECO:0000313" key="2">
    <source>
        <dbReference type="Proteomes" id="UP000821837"/>
    </source>
</evidence>
<name>A0A9D4PGT3_RHISA</name>
<sequence length="87" mass="9631">MDSLTLPSPLHLTGIVKKNSQLFKQRLDLFLPATSTDHPNTEAVKAAILQSAAGDEALEVNNTFIMSMCYVYESKMKGNRSSVFRVI</sequence>